<keyword evidence="2" id="KW-1185">Reference proteome</keyword>
<reference evidence="1 2" key="1">
    <citation type="journal article" date="2019" name="Int. J. Syst. Evol. Microbiol.">
        <title>The Global Catalogue of Microorganisms (GCM) 10K type strain sequencing project: providing services to taxonomists for standard genome sequencing and annotation.</title>
        <authorList>
            <consortium name="The Broad Institute Genomics Platform"/>
            <consortium name="The Broad Institute Genome Sequencing Center for Infectious Disease"/>
            <person name="Wu L."/>
            <person name="Ma J."/>
        </authorList>
    </citation>
    <scope>NUCLEOTIDE SEQUENCE [LARGE SCALE GENOMIC DNA]</scope>
    <source>
        <strain evidence="1 2">CGMCC 1.12720</strain>
    </source>
</reference>
<evidence type="ECO:0000313" key="2">
    <source>
        <dbReference type="Proteomes" id="UP000605392"/>
    </source>
</evidence>
<comment type="caution">
    <text evidence="1">The sequence shown here is derived from an EMBL/GenBank/DDBJ whole genome shotgun (WGS) entry which is preliminary data.</text>
</comment>
<dbReference type="Proteomes" id="UP000605392">
    <property type="component" value="Unassembled WGS sequence"/>
</dbReference>
<organism evidence="1 2">
    <name type="scientific">Hymenobacter qilianensis</name>
    <dbReference type="NCBI Taxonomy" id="1385715"/>
    <lineage>
        <taxon>Bacteria</taxon>
        <taxon>Pseudomonadati</taxon>
        <taxon>Bacteroidota</taxon>
        <taxon>Cytophagia</taxon>
        <taxon>Cytophagales</taxon>
        <taxon>Hymenobacteraceae</taxon>
        <taxon>Hymenobacter</taxon>
    </lineage>
</organism>
<gene>
    <name evidence="1" type="ORF">GCM10011375_29260</name>
</gene>
<name>A0ACB5PU54_9BACT</name>
<evidence type="ECO:0000313" key="1">
    <source>
        <dbReference type="EMBL" id="GGF72228.1"/>
    </source>
</evidence>
<proteinExistence type="predicted"/>
<dbReference type="EMBL" id="BMFN01000003">
    <property type="protein sequence ID" value="GGF72228.1"/>
    <property type="molecule type" value="Genomic_DNA"/>
</dbReference>
<sequence>MSSIATTRKAGGIVSLPMAGSELTALKKVVKDSFSLVMAARQGVSAATAIAVAGLLHLHPEQLADILNITTKTLRTYRQEQKNLNPAHSEQTLKLLALHLRGQQVFGEADAFVRWLEKPSYGLDGQVPLTLLETSGGIDLVLEELDRIAYGDLA</sequence>
<accession>A0ACB5PU54</accession>
<protein>
    <submittedName>
        <fullName evidence="1">Uncharacterized protein</fullName>
    </submittedName>
</protein>